<protein>
    <submittedName>
        <fullName evidence="6">Mutator family transposase</fullName>
    </submittedName>
</protein>
<dbReference type="Proteomes" id="UP000245523">
    <property type="component" value="Unassembled WGS sequence"/>
</dbReference>
<keyword evidence="7" id="KW-1185">Reference proteome</keyword>
<organism evidence="6 7">
    <name type="scientific">Hallerella porci</name>
    <dbReference type="NCBI Taxonomy" id="1945871"/>
    <lineage>
        <taxon>Bacteria</taxon>
        <taxon>Pseudomonadati</taxon>
        <taxon>Fibrobacterota</taxon>
        <taxon>Fibrobacteria</taxon>
        <taxon>Fibrobacterales</taxon>
        <taxon>Fibrobacteraceae</taxon>
        <taxon>Hallerella</taxon>
    </lineage>
</organism>
<comment type="caution">
    <text evidence="6">The sequence shown here is derived from an EMBL/GenBank/DDBJ whole genome shotgun (WGS) entry which is preliminary data.</text>
</comment>
<evidence type="ECO:0000256" key="2">
    <source>
        <dbReference type="ARBA" id="ARBA00010961"/>
    </source>
</evidence>
<keyword evidence="4" id="KW-0238">DNA-binding</keyword>
<reference evidence="6 7" key="1">
    <citation type="submission" date="2018-05" db="EMBL/GenBank/DDBJ databases">
        <title>Animal gut microbial communities from fecal samples from Wisconsin, USA.</title>
        <authorList>
            <person name="Neumann A."/>
        </authorList>
    </citation>
    <scope>NUCLEOTIDE SEQUENCE [LARGE SCALE GENOMIC DNA]</scope>
    <source>
        <strain evidence="6 7">UWS4</strain>
    </source>
</reference>
<keyword evidence="3" id="KW-0815">Transposition</keyword>
<dbReference type="InterPro" id="IPR001207">
    <property type="entry name" value="Transposase_mutator"/>
</dbReference>
<comment type="function">
    <text evidence="1">Required for the transposition of the insertion element.</text>
</comment>
<gene>
    <name evidence="6" type="ORF">B0H50_104133</name>
</gene>
<evidence type="ECO:0000313" key="6">
    <source>
        <dbReference type="EMBL" id="PWL03709.1"/>
    </source>
</evidence>
<evidence type="ECO:0000313" key="7">
    <source>
        <dbReference type="Proteomes" id="UP000245523"/>
    </source>
</evidence>
<evidence type="ECO:0000256" key="3">
    <source>
        <dbReference type="ARBA" id="ARBA00022578"/>
    </source>
</evidence>
<evidence type="ECO:0000256" key="5">
    <source>
        <dbReference type="ARBA" id="ARBA00023172"/>
    </source>
</evidence>
<name>A0ABX5LMT9_9BACT</name>
<sequence>KNRGVEDILIACVDGLSGFPDAIESVFPKTNSKMNFLRPQTETQKL</sequence>
<dbReference type="EMBL" id="QGHD01000004">
    <property type="protein sequence ID" value="PWL03709.1"/>
    <property type="molecule type" value="Genomic_DNA"/>
</dbReference>
<proteinExistence type="inferred from homology"/>
<keyword evidence="5" id="KW-0233">DNA recombination</keyword>
<evidence type="ECO:0000256" key="4">
    <source>
        <dbReference type="ARBA" id="ARBA00023125"/>
    </source>
</evidence>
<dbReference type="Pfam" id="PF00872">
    <property type="entry name" value="Transposase_mut"/>
    <property type="match status" value="1"/>
</dbReference>
<comment type="similarity">
    <text evidence="2">Belongs to the transposase mutator family.</text>
</comment>
<evidence type="ECO:0000256" key="1">
    <source>
        <dbReference type="ARBA" id="ARBA00002190"/>
    </source>
</evidence>
<feature type="non-terminal residue" evidence="6">
    <location>
        <position position="1"/>
    </location>
</feature>
<accession>A0ABX5LMT9</accession>